<sequence length="261" mass="28826">MPQNSQHPPGDSTRVAVPSGAQLCGQKKTTTQAKLNPSPSALKDHARTYITVQDILTSLIIHDNPTAKGHPMVDKPRQSLKDLETDLNVWVVEKYNNKGGISQCRRCQQFGHSSINCKLSMKWVKCAGQHLTKDLSITNHTENPICANCNGSHPASYRGCPKFPKLNSTNNKQPANTFTFNSNFSKPNISYSSITSNNPNNTNDTPSLLNTLKEVVFDSEILLLLQVIKNVLLAIKNATNSYDKMYALIKATSEVFEQANI</sequence>
<gene>
    <name evidence="1" type="primary">ORF1_87</name>
    <name evidence="1" type="ORF">CDAR_111921</name>
</gene>
<organism evidence="1 2">
    <name type="scientific">Caerostris darwini</name>
    <dbReference type="NCBI Taxonomy" id="1538125"/>
    <lineage>
        <taxon>Eukaryota</taxon>
        <taxon>Metazoa</taxon>
        <taxon>Ecdysozoa</taxon>
        <taxon>Arthropoda</taxon>
        <taxon>Chelicerata</taxon>
        <taxon>Arachnida</taxon>
        <taxon>Araneae</taxon>
        <taxon>Araneomorphae</taxon>
        <taxon>Entelegynae</taxon>
        <taxon>Araneoidea</taxon>
        <taxon>Araneidae</taxon>
        <taxon>Caerostris</taxon>
    </lineage>
</organism>
<dbReference type="PANTHER" id="PTHR33273:SF2">
    <property type="entry name" value="ENDONUCLEASE_EXONUCLEASE_PHOSPHATASE DOMAIN-CONTAINING PROTEIN"/>
    <property type="match status" value="1"/>
</dbReference>
<evidence type="ECO:0000313" key="2">
    <source>
        <dbReference type="Proteomes" id="UP001054837"/>
    </source>
</evidence>
<proteinExistence type="predicted"/>
<reference evidence="1 2" key="1">
    <citation type="submission" date="2021-06" db="EMBL/GenBank/DDBJ databases">
        <title>Caerostris darwini draft genome.</title>
        <authorList>
            <person name="Kono N."/>
            <person name="Arakawa K."/>
        </authorList>
    </citation>
    <scope>NUCLEOTIDE SEQUENCE [LARGE SCALE GENOMIC DNA]</scope>
</reference>
<comment type="caution">
    <text evidence="1">The sequence shown here is derived from an EMBL/GenBank/DDBJ whole genome shotgun (WGS) entry which is preliminary data.</text>
</comment>
<keyword evidence="2" id="KW-1185">Reference proteome</keyword>
<name>A0AAV4PLU5_9ARAC</name>
<dbReference type="Proteomes" id="UP001054837">
    <property type="component" value="Unassembled WGS sequence"/>
</dbReference>
<protein>
    <submittedName>
        <fullName evidence="1">Nucleic-acid-binding protein from transposon X-element</fullName>
    </submittedName>
</protein>
<evidence type="ECO:0000313" key="1">
    <source>
        <dbReference type="EMBL" id="GIX98522.1"/>
    </source>
</evidence>
<dbReference type="EMBL" id="BPLQ01003180">
    <property type="protein sequence ID" value="GIX98522.1"/>
    <property type="molecule type" value="Genomic_DNA"/>
</dbReference>
<dbReference type="PANTHER" id="PTHR33273">
    <property type="entry name" value="DOMAIN-CONTAINING PROTEIN, PUTATIVE-RELATED"/>
    <property type="match status" value="1"/>
</dbReference>
<dbReference type="AlphaFoldDB" id="A0AAV4PLU5"/>
<accession>A0AAV4PLU5</accession>